<protein>
    <submittedName>
        <fullName evidence="1">Nucleotidyltransferase substrate binding protein</fullName>
    </submittedName>
</protein>
<proteinExistence type="predicted"/>
<name>A0ABT1SSS5_9FIRM</name>
<gene>
    <name evidence="1" type="ORF">NE675_07800</name>
</gene>
<dbReference type="NCBIfam" id="TIGR01987">
    <property type="entry name" value="HI0074"/>
    <property type="match status" value="1"/>
</dbReference>
<dbReference type="Gene3D" id="1.20.120.330">
    <property type="entry name" value="Nucleotidyltransferases domain 2"/>
    <property type="match status" value="1"/>
</dbReference>
<sequence>MKKLDNFSNCLRILKRADFMRGRDDEIYRTGIIGQFNLTFELAWKALQQVLRVHGVVEAETGSPREILQLAYKIGFLEDDETWLLMLKQRNLSVHIYNENEINVLLDLIWDKFIPAFLTLEQTLQEKMTGIQDDDDRS</sequence>
<keyword evidence="2" id="KW-1185">Reference proteome</keyword>
<dbReference type="InterPro" id="IPR010235">
    <property type="entry name" value="HepT"/>
</dbReference>
<dbReference type="RefSeq" id="WP_062412534.1">
    <property type="nucleotide sequence ID" value="NZ_JAJCIO010000016.1"/>
</dbReference>
<dbReference type="EMBL" id="JANGEW010000013">
    <property type="protein sequence ID" value="MCQ5342921.1"/>
    <property type="molecule type" value="Genomic_DNA"/>
</dbReference>
<dbReference type="Proteomes" id="UP001206692">
    <property type="component" value="Unassembled WGS sequence"/>
</dbReference>
<accession>A0ABT1SSS5</accession>
<reference evidence="1 2" key="1">
    <citation type="submission" date="2022-06" db="EMBL/GenBank/DDBJ databases">
        <title>Isolation of gut microbiota from human fecal samples.</title>
        <authorList>
            <person name="Pamer E.G."/>
            <person name="Barat B."/>
            <person name="Waligurski E."/>
            <person name="Medina S."/>
            <person name="Paddock L."/>
            <person name="Mostad J."/>
        </authorList>
    </citation>
    <scope>NUCLEOTIDE SEQUENCE [LARGE SCALE GENOMIC DNA]</scope>
    <source>
        <strain evidence="1 2">DFI.1.1</strain>
    </source>
</reference>
<organism evidence="1 2">
    <name type="scientific">Megasphaera massiliensis</name>
    <dbReference type="NCBI Taxonomy" id="1232428"/>
    <lineage>
        <taxon>Bacteria</taxon>
        <taxon>Bacillati</taxon>
        <taxon>Bacillota</taxon>
        <taxon>Negativicutes</taxon>
        <taxon>Veillonellales</taxon>
        <taxon>Veillonellaceae</taxon>
        <taxon>Megasphaera</taxon>
    </lineage>
</organism>
<dbReference type="SUPFAM" id="SSF81593">
    <property type="entry name" value="Nucleotidyltransferase substrate binding subunit/domain"/>
    <property type="match status" value="1"/>
</dbReference>
<comment type="caution">
    <text evidence="1">The sequence shown here is derived from an EMBL/GenBank/DDBJ whole genome shotgun (WGS) entry which is preliminary data.</text>
</comment>
<dbReference type="Pfam" id="PF08780">
    <property type="entry name" value="NTase_sub_bind"/>
    <property type="match status" value="1"/>
</dbReference>
<evidence type="ECO:0000313" key="1">
    <source>
        <dbReference type="EMBL" id="MCQ5342921.1"/>
    </source>
</evidence>
<evidence type="ECO:0000313" key="2">
    <source>
        <dbReference type="Proteomes" id="UP001206692"/>
    </source>
</evidence>